<evidence type="ECO:0000313" key="10">
    <source>
        <dbReference type="Proteomes" id="UP000016933"/>
    </source>
</evidence>
<dbReference type="PANTHER" id="PTHR12670">
    <property type="entry name" value="CERAMIDASE"/>
    <property type="match status" value="1"/>
</dbReference>
<feature type="binding site" evidence="4">
    <location>
        <position position="266"/>
    </location>
    <ligand>
        <name>Zn(2+)</name>
        <dbReference type="ChEBI" id="CHEBI:29105"/>
    </ligand>
</feature>
<keyword evidence="10" id="KW-1185">Reference proteome</keyword>
<evidence type="ECO:0000256" key="5">
    <source>
        <dbReference type="RuleBase" id="RU366019"/>
    </source>
</evidence>
<evidence type="ECO:0000259" key="8">
    <source>
        <dbReference type="Pfam" id="PF17048"/>
    </source>
</evidence>
<comment type="cofactor">
    <cofactor evidence="4">
        <name>Zn(2+)</name>
        <dbReference type="ChEBI" id="CHEBI:29105"/>
    </cofactor>
    <text evidence="4">Binds 1 zinc ion per subunit.</text>
</comment>
<dbReference type="EC" id="3.5.1.23" evidence="5"/>
<dbReference type="OrthoDB" id="191371at2759"/>
<feature type="signal peptide" evidence="6">
    <location>
        <begin position="1"/>
        <end position="20"/>
    </location>
</feature>
<dbReference type="Pfam" id="PF04734">
    <property type="entry name" value="Ceramidase_alk"/>
    <property type="match status" value="1"/>
</dbReference>
<evidence type="ECO:0000256" key="3">
    <source>
        <dbReference type="PIRSR" id="PIRSR606823-1"/>
    </source>
</evidence>
<evidence type="ECO:0000256" key="1">
    <source>
        <dbReference type="ARBA" id="ARBA00009835"/>
    </source>
</evidence>
<dbReference type="EMBL" id="KB446537">
    <property type="protein sequence ID" value="EME46487.1"/>
    <property type="molecule type" value="Genomic_DNA"/>
</dbReference>
<feature type="binding site" evidence="4">
    <location>
        <position position="154"/>
    </location>
    <ligand>
        <name>Zn(2+)</name>
        <dbReference type="ChEBI" id="CHEBI:29105"/>
    </ligand>
</feature>
<dbReference type="GO" id="GO:0005576">
    <property type="term" value="C:extracellular region"/>
    <property type="evidence" value="ECO:0007669"/>
    <property type="project" value="TreeGrafter"/>
</dbReference>
<evidence type="ECO:0000256" key="2">
    <source>
        <dbReference type="ARBA" id="ARBA00022801"/>
    </source>
</evidence>
<name>N1PSY2_DOTSN</name>
<proteinExistence type="inferred from homology"/>
<dbReference type="STRING" id="675120.N1PSY2"/>
<dbReference type="Proteomes" id="UP000016933">
    <property type="component" value="Unassembled WGS sequence"/>
</dbReference>
<protein>
    <recommendedName>
        <fullName evidence="5">Neutral ceramidase</fullName>
        <ecNumber evidence="5">3.5.1.23</ecNumber>
    </recommendedName>
</protein>
<evidence type="ECO:0000313" key="9">
    <source>
        <dbReference type="EMBL" id="EME46487.1"/>
    </source>
</evidence>
<evidence type="ECO:0000256" key="6">
    <source>
        <dbReference type="SAM" id="SignalP"/>
    </source>
</evidence>
<dbReference type="GO" id="GO:0046514">
    <property type="term" value="P:ceramide catabolic process"/>
    <property type="evidence" value="ECO:0007669"/>
    <property type="project" value="InterPro"/>
</dbReference>
<dbReference type="HOGENOM" id="CLU_011300_0_1_1"/>
<dbReference type="GO" id="GO:0016020">
    <property type="term" value="C:membrane"/>
    <property type="evidence" value="ECO:0007669"/>
    <property type="project" value="GOC"/>
</dbReference>
<feature type="domain" description="Neutral/alkaline non-lysosomal ceramidase C-terminal" evidence="8">
    <location>
        <begin position="589"/>
        <end position="775"/>
    </location>
</feature>
<accession>N1PSY2</accession>
<keyword evidence="4" id="KW-0862">Zinc</keyword>
<dbReference type="eggNOG" id="KOG2232">
    <property type="taxonomic scope" value="Eukaryota"/>
</dbReference>
<feature type="domain" description="Neutral/alkaline non-lysosomal ceramidase N-terminal" evidence="7">
    <location>
        <begin position="59"/>
        <end position="581"/>
    </location>
</feature>
<keyword evidence="5" id="KW-0746">Sphingolipid metabolism</keyword>
<dbReference type="InterPro" id="IPR038445">
    <property type="entry name" value="NCDase_C_sf"/>
</dbReference>
<dbReference type="InterPro" id="IPR031331">
    <property type="entry name" value="NEUT/ALK_ceramidase_C"/>
</dbReference>
<dbReference type="Gene3D" id="2.60.40.2300">
    <property type="entry name" value="Neutral/alkaline non-lysosomal ceramidase, C-terminal domain"/>
    <property type="match status" value="1"/>
</dbReference>
<keyword evidence="4" id="KW-0479">Metal-binding</keyword>
<dbReference type="GO" id="GO:0042759">
    <property type="term" value="P:long-chain fatty acid biosynthetic process"/>
    <property type="evidence" value="ECO:0007669"/>
    <property type="project" value="TreeGrafter"/>
</dbReference>
<dbReference type="OMA" id="GTTVQTC"/>
<dbReference type="GO" id="GO:0017040">
    <property type="term" value="F:N-acylsphingosine amidohydrolase activity"/>
    <property type="evidence" value="ECO:0007669"/>
    <property type="project" value="UniProtKB-UniRule"/>
</dbReference>
<dbReference type="GO" id="GO:0046872">
    <property type="term" value="F:metal ion binding"/>
    <property type="evidence" value="ECO:0007669"/>
    <property type="project" value="UniProtKB-KW"/>
</dbReference>
<feature type="binding site" evidence="4">
    <location>
        <position position="553"/>
    </location>
    <ligand>
        <name>Zn(2+)</name>
        <dbReference type="ChEBI" id="CHEBI:29105"/>
    </ligand>
</feature>
<dbReference type="Pfam" id="PF17048">
    <property type="entry name" value="Ceramidse_alk_C"/>
    <property type="match status" value="1"/>
</dbReference>
<keyword evidence="5" id="KW-0443">Lipid metabolism</keyword>
<gene>
    <name evidence="9" type="primary">amd1</name>
    <name evidence="9" type="ORF">DOTSEDRAFT_70482</name>
</gene>
<keyword evidence="2 5" id="KW-0378">Hydrolase</keyword>
<comment type="similarity">
    <text evidence="1 5">Belongs to the neutral ceramidase family.</text>
</comment>
<feature type="active site" description="Nucleophile" evidence="3">
    <location>
        <position position="311"/>
    </location>
</feature>
<evidence type="ECO:0000259" key="7">
    <source>
        <dbReference type="Pfam" id="PF04734"/>
    </source>
</evidence>
<sequence>MARSPLPIIIAGALCFLALCTLNVLNKLDIGSDVANIWNIDSWRQSNPFWQDRSNGDEYLLGVGKGDITGPVVEINFMGYADPAQVGSGLRQRLYSRAFIIGDLDGAKDRFVYLVLDTQSGDTAVRHGILETLQQMGDEYAVYGQHNVAVTGTHSHSGPGAWLNYLLPQITSKGFNQPSYQAIVDGAIASIKQAHERLAPGHLSVGSIDILDANINRSPWAYLQNPSDERSKYDHDVDKTLTALRFAHTGSSGEEDIGVLTWFAVHGTSMYGNNTLVTGDNKGLAAMLFEKSIGDVPFVAGFSQANVGDTSPNVLGAYCESGEQAGEMCDFKTSLCGNKTQPCHARGPYFGRNDGGTASNYEIGTRQFEGAKKLFNDRKAFTPVRGKVVKSMHQFVDMSNHHFSLPNGTHVRTCPAAMGFSFAAGTSDGPGAFDFKQGQPGDPHANPLWKLVGNRVAKANDTQKACHREKPILLDVGESSTPYDWTPNIVDLQVLRVGQMFIIVSPGEATTMAGRRWRDSLSSSAVSTFDDVDAGDNKPIVVLGGPANTYTHYITTPQEYSVQRYEGASTLYGPWTLDAYIDLTLEYLPRLKTSARDTPHLGHGPKPPIFTNKSLSFITPVVVDRAGFFKNFGDVITNVDTVPYRAGDTISAKFIGANPRNNFRLGKTFAAVEKENDDSASWEQVRSDEDWSLVYEWKRTSTTLGTSEVTISWETKWETGAWKEEGWENFDEMHTDLLARGRPLRGRYRLRYYGDYKSLGGGITPFEGTSGVFTIE</sequence>
<evidence type="ECO:0000256" key="4">
    <source>
        <dbReference type="PIRSR" id="PIRSR606823-2"/>
    </source>
</evidence>
<feature type="chain" id="PRO_5004109313" description="Neutral ceramidase" evidence="6">
    <location>
        <begin position="21"/>
        <end position="776"/>
    </location>
</feature>
<dbReference type="InterPro" id="IPR006823">
    <property type="entry name" value="Ceramidase_alk"/>
</dbReference>
<reference evidence="10" key="1">
    <citation type="journal article" date="2012" name="PLoS Genet.">
        <title>The genomes of the fungal plant pathogens Cladosporium fulvum and Dothistroma septosporum reveal adaptation to different hosts and lifestyles but also signatures of common ancestry.</title>
        <authorList>
            <person name="de Wit P.J.G.M."/>
            <person name="van der Burgt A."/>
            <person name="Oekmen B."/>
            <person name="Stergiopoulos I."/>
            <person name="Abd-Elsalam K.A."/>
            <person name="Aerts A.L."/>
            <person name="Bahkali A.H."/>
            <person name="Beenen H.G."/>
            <person name="Chettri P."/>
            <person name="Cox M.P."/>
            <person name="Datema E."/>
            <person name="de Vries R.P."/>
            <person name="Dhillon B."/>
            <person name="Ganley A.R."/>
            <person name="Griffiths S.A."/>
            <person name="Guo Y."/>
            <person name="Hamelin R.C."/>
            <person name="Henrissat B."/>
            <person name="Kabir M.S."/>
            <person name="Jashni M.K."/>
            <person name="Kema G."/>
            <person name="Klaubauf S."/>
            <person name="Lapidus A."/>
            <person name="Levasseur A."/>
            <person name="Lindquist E."/>
            <person name="Mehrabi R."/>
            <person name="Ohm R.A."/>
            <person name="Owen T.J."/>
            <person name="Salamov A."/>
            <person name="Schwelm A."/>
            <person name="Schijlen E."/>
            <person name="Sun H."/>
            <person name="van den Burg H.A."/>
            <person name="van Ham R.C.H.J."/>
            <person name="Zhang S."/>
            <person name="Goodwin S.B."/>
            <person name="Grigoriev I.V."/>
            <person name="Collemare J."/>
            <person name="Bradshaw R.E."/>
        </authorList>
    </citation>
    <scope>NUCLEOTIDE SEQUENCE [LARGE SCALE GENOMIC DNA]</scope>
    <source>
        <strain evidence="10">NZE10 / CBS 128990</strain>
    </source>
</reference>
<dbReference type="InterPro" id="IPR031329">
    <property type="entry name" value="NEUT/ALK_ceramidase_N"/>
</dbReference>
<keyword evidence="6" id="KW-0732">Signal</keyword>
<feature type="binding site" evidence="4">
    <location>
        <position position="508"/>
    </location>
    <ligand>
        <name>Zn(2+)</name>
        <dbReference type="ChEBI" id="CHEBI:29105"/>
    </ligand>
</feature>
<reference evidence="9 10" key="2">
    <citation type="journal article" date="2012" name="PLoS Pathog.">
        <title>Diverse lifestyles and strategies of plant pathogenesis encoded in the genomes of eighteen Dothideomycetes fungi.</title>
        <authorList>
            <person name="Ohm R.A."/>
            <person name="Feau N."/>
            <person name="Henrissat B."/>
            <person name="Schoch C.L."/>
            <person name="Horwitz B.A."/>
            <person name="Barry K.W."/>
            <person name="Condon B.J."/>
            <person name="Copeland A.C."/>
            <person name="Dhillon B."/>
            <person name="Glaser F."/>
            <person name="Hesse C.N."/>
            <person name="Kosti I."/>
            <person name="LaButti K."/>
            <person name="Lindquist E.A."/>
            <person name="Lucas S."/>
            <person name="Salamov A.A."/>
            <person name="Bradshaw R.E."/>
            <person name="Ciuffetti L."/>
            <person name="Hamelin R.C."/>
            <person name="Kema G.H.J."/>
            <person name="Lawrence C."/>
            <person name="Scott J.A."/>
            <person name="Spatafora J.W."/>
            <person name="Turgeon B.G."/>
            <person name="de Wit P.J.G.M."/>
            <person name="Zhong S."/>
            <person name="Goodwin S.B."/>
            <person name="Grigoriev I.V."/>
        </authorList>
    </citation>
    <scope>NUCLEOTIDE SEQUENCE [LARGE SCALE GENOMIC DNA]</scope>
    <source>
        <strain evidence="10">NZE10 / CBS 128990</strain>
    </source>
</reference>
<dbReference type="AlphaFoldDB" id="N1PSY2"/>
<comment type="catalytic activity">
    <reaction evidence="5">
        <text>an N-acylsphing-4-enine + H2O = sphing-4-enine + a fatty acid</text>
        <dbReference type="Rhea" id="RHEA:20856"/>
        <dbReference type="ChEBI" id="CHEBI:15377"/>
        <dbReference type="ChEBI" id="CHEBI:28868"/>
        <dbReference type="ChEBI" id="CHEBI:52639"/>
        <dbReference type="ChEBI" id="CHEBI:57756"/>
        <dbReference type="EC" id="3.5.1.23"/>
    </reaction>
</comment>
<dbReference type="PANTHER" id="PTHR12670:SF1">
    <property type="entry name" value="NEUTRAL CERAMIDASE"/>
    <property type="match status" value="1"/>
</dbReference>
<organism evidence="9 10">
    <name type="scientific">Dothistroma septosporum (strain NZE10 / CBS 128990)</name>
    <name type="common">Red band needle blight fungus</name>
    <name type="synonym">Mycosphaerella pini</name>
    <dbReference type="NCBI Taxonomy" id="675120"/>
    <lineage>
        <taxon>Eukaryota</taxon>
        <taxon>Fungi</taxon>
        <taxon>Dikarya</taxon>
        <taxon>Ascomycota</taxon>
        <taxon>Pezizomycotina</taxon>
        <taxon>Dothideomycetes</taxon>
        <taxon>Dothideomycetidae</taxon>
        <taxon>Mycosphaerellales</taxon>
        <taxon>Mycosphaerellaceae</taxon>
        <taxon>Dothistroma</taxon>
    </lineage>
</organism>
<dbReference type="GO" id="GO:0046512">
    <property type="term" value="P:sphingosine biosynthetic process"/>
    <property type="evidence" value="ECO:0007669"/>
    <property type="project" value="TreeGrafter"/>
</dbReference>